<dbReference type="NCBIfam" id="TIGR04057">
    <property type="entry name" value="SusC_RagA_signa"/>
    <property type="match status" value="1"/>
</dbReference>
<keyword evidence="6 7" id="KW-0998">Cell outer membrane</keyword>
<protein>
    <submittedName>
        <fullName evidence="9">TonB-dependent receptor</fullName>
    </submittedName>
</protein>
<dbReference type="Pfam" id="PF07715">
    <property type="entry name" value="Plug"/>
    <property type="match status" value="1"/>
</dbReference>
<dbReference type="Gene3D" id="2.60.40.1120">
    <property type="entry name" value="Carboxypeptidase-like, regulatory domain"/>
    <property type="match status" value="1"/>
</dbReference>
<comment type="subcellular location">
    <subcellularLocation>
        <location evidence="1 7">Cell outer membrane</location>
        <topology evidence="1 7">Multi-pass membrane protein</topology>
    </subcellularLocation>
</comment>
<dbReference type="InterPro" id="IPR008969">
    <property type="entry name" value="CarboxyPept-like_regulatory"/>
</dbReference>
<accession>A0ABP8M1R9</accession>
<evidence type="ECO:0000256" key="5">
    <source>
        <dbReference type="ARBA" id="ARBA00023136"/>
    </source>
</evidence>
<organism evidence="9 10">
    <name type="scientific">Pontibacter saemangeumensis</name>
    <dbReference type="NCBI Taxonomy" id="1084525"/>
    <lineage>
        <taxon>Bacteria</taxon>
        <taxon>Pseudomonadati</taxon>
        <taxon>Bacteroidota</taxon>
        <taxon>Cytophagia</taxon>
        <taxon>Cytophagales</taxon>
        <taxon>Hymenobacteraceae</taxon>
        <taxon>Pontibacter</taxon>
    </lineage>
</organism>
<dbReference type="PROSITE" id="PS52016">
    <property type="entry name" value="TONB_DEPENDENT_REC_3"/>
    <property type="match status" value="1"/>
</dbReference>
<keyword evidence="10" id="KW-1185">Reference proteome</keyword>
<evidence type="ECO:0000256" key="1">
    <source>
        <dbReference type="ARBA" id="ARBA00004571"/>
    </source>
</evidence>
<dbReference type="InterPro" id="IPR039426">
    <property type="entry name" value="TonB-dep_rcpt-like"/>
</dbReference>
<feature type="domain" description="TonB-dependent receptor plug" evidence="8">
    <location>
        <begin position="152"/>
        <end position="275"/>
    </location>
</feature>
<dbReference type="Pfam" id="PF13715">
    <property type="entry name" value="CarbopepD_reg_2"/>
    <property type="match status" value="1"/>
</dbReference>
<keyword evidence="3 7" id="KW-1134">Transmembrane beta strand</keyword>
<dbReference type="InterPro" id="IPR037066">
    <property type="entry name" value="Plug_dom_sf"/>
</dbReference>
<proteinExistence type="inferred from homology"/>
<dbReference type="Gene3D" id="2.170.130.10">
    <property type="entry name" value="TonB-dependent receptor, plug domain"/>
    <property type="match status" value="1"/>
</dbReference>
<evidence type="ECO:0000256" key="6">
    <source>
        <dbReference type="ARBA" id="ARBA00023237"/>
    </source>
</evidence>
<reference evidence="10" key="1">
    <citation type="journal article" date="2019" name="Int. J. Syst. Evol. Microbiol.">
        <title>The Global Catalogue of Microorganisms (GCM) 10K type strain sequencing project: providing services to taxonomists for standard genome sequencing and annotation.</title>
        <authorList>
            <consortium name="The Broad Institute Genomics Platform"/>
            <consortium name="The Broad Institute Genome Sequencing Center for Infectious Disease"/>
            <person name="Wu L."/>
            <person name="Ma J."/>
        </authorList>
    </citation>
    <scope>NUCLEOTIDE SEQUENCE [LARGE SCALE GENOMIC DNA]</scope>
    <source>
        <strain evidence="10">JCM 17926</strain>
    </source>
</reference>
<evidence type="ECO:0000313" key="10">
    <source>
        <dbReference type="Proteomes" id="UP001500552"/>
    </source>
</evidence>
<keyword evidence="2 7" id="KW-0813">Transport</keyword>
<evidence type="ECO:0000256" key="2">
    <source>
        <dbReference type="ARBA" id="ARBA00022448"/>
    </source>
</evidence>
<keyword evidence="9" id="KW-0675">Receptor</keyword>
<dbReference type="EMBL" id="BAABHC010000029">
    <property type="protein sequence ID" value="GAA4441159.1"/>
    <property type="molecule type" value="Genomic_DNA"/>
</dbReference>
<evidence type="ECO:0000313" key="9">
    <source>
        <dbReference type="EMBL" id="GAA4441159.1"/>
    </source>
</evidence>
<evidence type="ECO:0000256" key="4">
    <source>
        <dbReference type="ARBA" id="ARBA00022692"/>
    </source>
</evidence>
<dbReference type="InterPro" id="IPR012910">
    <property type="entry name" value="Plug_dom"/>
</dbReference>
<dbReference type="Gene3D" id="2.40.170.20">
    <property type="entry name" value="TonB-dependent receptor, beta-barrel domain"/>
    <property type="match status" value="1"/>
</dbReference>
<evidence type="ECO:0000259" key="8">
    <source>
        <dbReference type="Pfam" id="PF07715"/>
    </source>
</evidence>
<dbReference type="InterPro" id="IPR023996">
    <property type="entry name" value="TonB-dep_OMP_SusC/RagA"/>
</dbReference>
<dbReference type="InterPro" id="IPR036942">
    <property type="entry name" value="Beta-barrel_TonB_sf"/>
</dbReference>
<comment type="similarity">
    <text evidence="7">Belongs to the TonB-dependent receptor family.</text>
</comment>
<dbReference type="NCBIfam" id="TIGR04056">
    <property type="entry name" value="OMP_RagA_SusC"/>
    <property type="match status" value="1"/>
</dbReference>
<evidence type="ECO:0000256" key="7">
    <source>
        <dbReference type="PROSITE-ProRule" id="PRU01360"/>
    </source>
</evidence>
<dbReference type="InterPro" id="IPR023997">
    <property type="entry name" value="TonB-dep_OMP_SusC/RagA_CS"/>
</dbReference>
<sequence length="1112" mass="121367">MSLLFLSICAIQYPAYAQDYPGAGTELATSATAPLGSGVEGRALLALHDRAVSARKAGFQAVNVSGKITDENGEALPGVTVLLKGTTTGTATGADGTFSLSTPDGNGTLVISFIGYLAQEVPINNRSSISVSLVPDAKALEEVVVVGYGSQDKRDVTGSISTIKSAEITQLPSASFDAAIQGRAPGVQVAGASGVPGAPVRVLIRGTNSISSGSDPLYIVDGMPISNDLNGYGTNNGATPQNPMASINPNDIESIEVLKDAAATAIYGSRGSNGVIIITTKSGKGGEGSFNIDYTQGISDLTRTAEDIGFVNSAEYFQIMDQARANSGLGAFDPMRNVNLFPGPGNGLPHDPITREQAENTNTDWFDQILRTGSFRDVNISATRGAEKLSFFTSANYREDEGVLNNNKFQRFSGRINLDFEPVKNLRTGARLNFTYTKNNRAKSLGTGMSNGFGFSQAATYALPWYPVYRFDDPTQYWNPVASSNLVAQSDPNNILDQVDQYRGIGGVWAEYSLPWVKGLSVRSEGSFDLIQANTVYWVSRDIRSNTAEHDGSYAQDNTATIQNYNYNLYANYALDLGENHDLTLTAGTESQRTSRYGRGMSGMNLTGSYQQLGNPGLRTGMSAGLGGERYIRAYFTRANYKLLDKYLFGVSFRRDGSSAFRDDLRWGNFAAVSAGWIISEEAFMRSIPFINFLKVRGSFGQTGNQNIPGNVDVMTFRGDVKYGYDDAGGSLGTRVSNIGAADVTWETTDSYDLGVDFGFFQNRLSGSVVYYHRDVTDLLLQVPLPPSVQPSQIWANIGDMQNKGFEFNVSTVNISSEDFQWTTNFNFTTNRNKVVKLNPQADQTGSGIRDGNTLTKSGERLGTWYMADYAGIDPDKGVELVWELDQEEFAASGQTVRTGNKVPATINNLTNNRFFLEDKTTLPTYFGGFDNTFTYKGFDLNALFTFSGGNYLYDNSEKATSYAAYGQMLLRKSIIGNTWTPENRNAEYPELRWDHQYLYDDEGKPSTGTNYNNETQIHNKYLYKGDYIRLRNVQLGYTFSSAFTERLRIQGLRVFVSGTNLLTFTDFPGWDPEVVTNVGSGQSANLNQGFISTNLPVPSLKTYTAGVSFKF</sequence>
<keyword evidence="4 7" id="KW-0812">Transmembrane</keyword>
<dbReference type="SUPFAM" id="SSF56935">
    <property type="entry name" value="Porins"/>
    <property type="match status" value="1"/>
</dbReference>
<dbReference type="SUPFAM" id="SSF49464">
    <property type="entry name" value="Carboxypeptidase regulatory domain-like"/>
    <property type="match status" value="1"/>
</dbReference>
<name>A0ABP8M1R9_9BACT</name>
<dbReference type="Proteomes" id="UP001500552">
    <property type="component" value="Unassembled WGS sequence"/>
</dbReference>
<keyword evidence="5 7" id="KW-0472">Membrane</keyword>
<evidence type="ECO:0000256" key="3">
    <source>
        <dbReference type="ARBA" id="ARBA00022452"/>
    </source>
</evidence>
<gene>
    <name evidence="9" type="ORF">GCM10023188_39360</name>
</gene>
<comment type="caution">
    <text evidence="9">The sequence shown here is derived from an EMBL/GenBank/DDBJ whole genome shotgun (WGS) entry which is preliminary data.</text>
</comment>